<dbReference type="SUPFAM" id="SSF47413">
    <property type="entry name" value="lambda repressor-like DNA-binding domains"/>
    <property type="match status" value="1"/>
</dbReference>
<dbReference type="InterPro" id="IPR010982">
    <property type="entry name" value="Lambda_DNA-bd_dom_sf"/>
</dbReference>
<reference evidence="1" key="1">
    <citation type="submission" date="2021-03" db="EMBL/GenBank/DDBJ databases">
        <title>A new species, PO-11, isolated from a karst cave deposit.</title>
        <authorList>
            <person name="Zhaoxiaoyong W."/>
        </authorList>
    </citation>
    <scope>NUCLEOTIDE SEQUENCE</scope>
    <source>
        <strain evidence="1">PO-11</strain>
    </source>
</reference>
<dbReference type="AlphaFoldDB" id="A0A939HFJ9"/>
<dbReference type="Proteomes" id="UP000664164">
    <property type="component" value="Unassembled WGS sequence"/>
</dbReference>
<keyword evidence="2" id="KW-1185">Reference proteome</keyword>
<sequence>MAVIDPGLMGPGELVLHLKAVYGYTWKELGERLGRSERMLRKVATGQSRGEAYREALTELFERGEVTHMPSRRRGRDGHLVPVRAKAGVETKTVVPEDTGGTFARLSRRGSFHSTSTDFPGGGRQYSVQMPKTARAKGRLAGIHELHRRLLSISRSQARHDKRVKLQLVYRTDGRGRVMEIGSKSGYHASDILTDVRDLHGGDMVSWIVSQSRERYENLDLKKSPLVSVTMTVFNAIRPKPVRKAQDAAGTRRRRRR</sequence>
<dbReference type="RefSeq" id="WP_207617915.1">
    <property type="nucleotide sequence ID" value="NZ_JAFNLL010000095.1"/>
</dbReference>
<dbReference type="EMBL" id="JAFNLL010000095">
    <property type="protein sequence ID" value="MBO1270002.1"/>
    <property type="molecule type" value="Genomic_DNA"/>
</dbReference>
<evidence type="ECO:0000313" key="2">
    <source>
        <dbReference type="Proteomes" id="UP000664164"/>
    </source>
</evidence>
<protein>
    <submittedName>
        <fullName evidence="1">Uncharacterized protein</fullName>
    </submittedName>
</protein>
<gene>
    <name evidence="1" type="ORF">J1902_18940</name>
</gene>
<proteinExistence type="predicted"/>
<accession>A0A939HFJ9</accession>
<evidence type="ECO:0000313" key="1">
    <source>
        <dbReference type="EMBL" id="MBO1270002.1"/>
    </source>
</evidence>
<name>A0A939HFJ9_9MICC</name>
<dbReference type="GO" id="GO:0003677">
    <property type="term" value="F:DNA binding"/>
    <property type="evidence" value="ECO:0007669"/>
    <property type="project" value="InterPro"/>
</dbReference>
<organism evidence="1 2">
    <name type="scientific">Arthrobacter cavernae</name>
    <dbReference type="NCBI Taxonomy" id="2817681"/>
    <lineage>
        <taxon>Bacteria</taxon>
        <taxon>Bacillati</taxon>
        <taxon>Actinomycetota</taxon>
        <taxon>Actinomycetes</taxon>
        <taxon>Micrococcales</taxon>
        <taxon>Micrococcaceae</taxon>
        <taxon>Arthrobacter</taxon>
    </lineage>
</organism>
<comment type="caution">
    <text evidence="1">The sequence shown here is derived from an EMBL/GenBank/DDBJ whole genome shotgun (WGS) entry which is preliminary data.</text>
</comment>